<dbReference type="InterPro" id="IPR013783">
    <property type="entry name" value="Ig-like_fold"/>
</dbReference>
<organism evidence="3 4">
    <name type="scientific">Pyrococcus horikoshii</name>
    <dbReference type="NCBI Taxonomy" id="53953"/>
    <lineage>
        <taxon>Archaea</taxon>
        <taxon>Methanobacteriati</taxon>
        <taxon>Methanobacteriota</taxon>
        <taxon>Thermococci</taxon>
        <taxon>Thermococcales</taxon>
        <taxon>Thermococcaceae</taxon>
        <taxon>Pyrococcus</taxon>
    </lineage>
</organism>
<dbReference type="OMA" id="VIWLMRR"/>
<dbReference type="Gene3D" id="2.60.40.1120">
    <property type="entry name" value="Carboxypeptidase-like, regulatory domain"/>
    <property type="match status" value="1"/>
</dbReference>
<dbReference type="EMBL" id="DUJN01000002">
    <property type="protein sequence ID" value="HII60372.1"/>
    <property type="molecule type" value="Genomic_DNA"/>
</dbReference>
<evidence type="ECO:0000256" key="1">
    <source>
        <dbReference type="SAM" id="Phobius"/>
    </source>
</evidence>
<dbReference type="PIRSF" id="PIRSF019317">
    <property type="entry name" value="UCP019317"/>
    <property type="match status" value="1"/>
</dbReference>
<evidence type="ECO:0000259" key="2">
    <source>
        <dbReference type="Pfam" id="PF10633"/>
    </source>
</evidence>
<dbReference type="Gene3D" id="2.60.40.10">
    <property type="entry name" value="Immunoglobulins"/>
    <property type="match status" value="1"/>
</dbReference>
<gene>
    <name evidence="3" type="ORF">HA331_01170</name>
</gene>
<comment type="caution">
    <text evidence="3">The sequence shown here is derived from an EMBL/GenBank/DDBJ whole genome shotgun (WGS) entry which is preliminary data.</text>
</comment>
<feature type="domain" description="Alpha-galactosidase NEW3" evidence="2">
    <location>
        <begin position="608"/>
        <end position="683"/>
    </location>
</feature>
<evidence type="ECO:0000313" key="3">
    <source>
        <dbReference type="EMBL" id="HII60372.1"/>
    </source>
</evidence>
<protein>
    <submittedName>
        <fullName evidence="3">PEGA domain-containing protein</fullName>
    </submittedName>
</protein>
<keyword evidence="1" id="KW-0812">Transmembrane</keyword>
<dbReference type="Proteomes" id="UP000617544">
    <property type="component" value="Unassembled WGS sequence"/>
</dbReference>
<dbReference type="GeneID" id="1443695"/>
<reference evidence="3" key="1">
    <citation type="journal article" date="2020" name="bioRxiv">
        <title>A rank-normalized archaeal taxonomy based on genome phylogeny resolves widespread incomplete and uneven classifications.</title>
        <authorList>
            <person name="Rinke C."/>
            <person name="Chuvochina M."/>
            <person name="Mussig A.J."/>
            <person name="Chaumeil P.-A."/>
            <person name="Waite D.W."/>
            <person name="Whitman W.B."/>
            <person name="Parks D.H."/>
            <person name="Hugenholtz P."/>
        </authorList>
    </citation>
    <scope>NUCLEOTIDE SEQUENCE</scope>
    <source>
        <strain evidence="3">UBA8834</strain>
    </source>
</reference>
<evidence type="ECO:0000313" key="4">
    <source>
        <dbReference type="Proteomes" id="UP000617544"/>
    </source>
</evidence>
<dbReference type="SUPFAM" id="SSF49464">
    <property type="entry name" value="Carboxypeptidase regulatory domain-like"/>
    <property type="match status" value="1"/>
</dbReference>
<dbReference type="Pfam" id="PF10633">
    <property type="entry name" value="NPCBM_assoc"/>
    <property type="match status" value="1"/>
</dbReference>
<dbReference type="RefSeq" id="WP_010885457.1">
    <property type="nucleotide sequence ID" value="NZ_DUJN01000002.1"/>
</dbReference>
<sequence>MNRYLALLLVLLLLTPSIKLSTAKEVNIVIFKGRILPQERLIIGNYTITVEFGIDNFPYVIVSNGTSKLVIERAEFGASITIENLSITIGSYNARKGLFIVASWSSEGEKHVAKVGRYFEGFEVITVTNSSVTLKRGITTIEVPKDKLILYGRYGIRYSNGTIFLYKLPSVEVKKKEERELVVFYPYSEVTTEVNRSIMLPLTIFNNGTETVNVTFSVVNAPKDWDVKFYYQGIEIKKLKLREKESITLQLKVLPSSAGSHVVKFSINGDIYSFYVNVVQPKMEALKITAPILVQEAEAGSKVTFSVLLSAGEDSVISMDVREPRDWKACILVDGVRAQEIYLRRGETKVVNLILEIPRNASLGYYESKISFTVRKSNGEVIKNETITLGVNIYKTYKGQKATLKLILVDDTGSPVPKALVKVGNESYATDSTGTLEVEMNPGKYVITIEKEGYETKKEEVELGDGEKKELKLLLVREPYYFNVEAQSDIYPIVMEGLSRPFTIVIENLGKSDDEYKLEIRGIPENWNAFFTESAEGNIEVTKVKVKSGETKTVYLKVYPSLNAMPGTYNATITVISSSGIKKEIPVKIKLIGSYNMNVNLLNYRLTITAGEEKTAMMDIFNFGNAPLTNLKITVKGPQGWDVKVDPSQIPSLSPKGRERVTITVKVPEGTPAGDYRVQITVKADQAEWQDTLRVVVRQRSTSTYIGVLILIISFALVLFMMRRIGRR</sequence>
<feature type="transmembrane region" description="Helical" evidence="1">
    <location>
        <begin position="704"/>
        <end position="722"/>
    </location>
</feature>
<dbReference type="PANTHER" id="PTHR39198">
    <property type="entry name" value="HYPOTHETICAL MEMBRANE PROTEIN, CONSERVED"/>
    <property type="match status" value="1"/>
</dbReference>
<dbReference type="InterPro" id="IPR014501">
    <property type="entry name" value="UCP019317"/>
</dbReference>
<dbReference type="PANTHER" id="PTHR39198:SF1">
    <property type="entry name" value="ALPHA-GALACTOSIDASE NEW3 DOMAIN-CONTAINING PROTEIN"/>
    <property type="match status" value="1"/>
</dbReference>
<dbReference type="InterPro" id="IPR018905">
    <property type="entry name" value="A-galactase_NEW3"/>
</dbReference>
<proteinExistence type="predicted"/>
<dbReference type="Pfam" id="PF13620">
    <property type="entry name" value="CarboxypepD_reg"/>
    <property type="match status" value="1"/>
</dbReference>
<dbReference type="AlphaFoldDB" id="A0A832SLQ2"/>
<name>A0A832SLQ2_PYRHR</name>
<accession>A0A832SLQ2</accession>
<keyword evidence="1" id="KW-1133">Transmembrane helix</keyword>
<dbReference type="InterPro" id="IPR008969">
    <property type="entry name" value="CarboxyPept-like_regulatory"/>
</dbReference>
<keyword evidence="1" id="KW-0472">Membrane</keyword>